<proteinExistence type="predicted"/>
<dbReference type="OMA" id="DTHERHN"/>
<dbReference type="PANTHER" id="PTHR16008">
    <property type="entry name" value="F-BOX ONLY PROTEIN 4"/>
    <property type="match status" value="1"/>
</dbReference>
<dbReference type="OrthoDB" id="3219396at2759"/>
<dbReference type="SMART" id="SM00256">
    <property type="entry name" value="FBOX"/>
    <property type="match status" value="1"/>
</dbReference>
<keyword evidence="1" id="KW-0547">Nucleotide-binding</keyword>
<evidence type="ECO:0000313" key="5">
    <source>
        <dbReference type="RefSeq" id="XP_013392753.1"/>
    </source>
</evidence>
<dbReference type="PANTHER" id="PTHR16008:SF4">
    <property type="entry name" value="F-BOX ONLY PROTEIN 4"/>
    <property type="match status" value="1"/>
</dbReference>
<gene>
    <name evidence="5" type="primary">LOC106160642</name>
</gene>
<evidence type="ECO:0000256" key="2">
    <source>
        <dbReference type="ARBA" id="ARBA00023134"/>
    </source>
</evidence>
<sequence length="422" mass="48038">MADVYVPMPPCQMGKSYQECSRPVMAQPSRNQSVSFRADLGSKEDALPSFAKLLDIYKLNQKGNLFFAGGIQQFLIHRQRENKNTTVEIEELADYMAGNASTSFSDLPANVKLHIFSLLSAQDLCRVSRVCKDWKELSSDNILWDQKLKLHSKKWEVIGHTTNPAMYKEVQSDWSNKEIYLRCSPEVNRLRRRMNVTFHNLSSWLRYLMPSRKPPMVAMFGPGLESSTSKIVRRIIQDKATPFKVTGMFPGHVEGGYGSGVTVNLKKLFFNLTILYTNTKNERENKNAEQRLRNNRLLQKQVADAENGEETFELCQSVKELCRTVDAFIFVVDSSKENTALGQSKAELFAMVNERWSSPDIPVVILSCVKNTTIPRQPCIDVVNQLDLGRLSKPWQVFDCDVETLGGVTDGIEWLVEQTHRL</sequence>
<dbReference type="InParanoid" id="A0A1S3I3E1"/>
<dbReference type="AlphaFoldDB" id="A0A1S3I3E1"/>
<dbReference type="InterPro" id="IPR039588">
    <property type="entry name" value="FBXO4"/>
</dbReference>
<dbReference type="Pfam" id="PF00025">
    <property type="entry name" value="Arf"/>
    <property type="match status" value="1"/>
</dbReference>
<dbReference type="Pfam" id="PF12937">
    <property type="entry name" value="F-box-like"/>
    <property type="match status" value="1"/>
</dbReference>
<dbReference type="PROSITE" id="PS50181">
    <property type="entry name" value="FBOX"/>
    <property type="match status" value="1"/>
</dbReference>
<feature type="domain" description="F-box" evidence="3">
    <location>
        <begin position="101"/>
        <end position="147"/>
    </location>
</feature>
<dbReference type="Gene3D" id="3.40.50.300">
    <property type="entry name" value="P-loop containing nucleotide triphosphate hydrolases"/>
    <property type="match status" value="1"/>
</dbReference>
<dbReference type="InterPro" id="IPR001810">
    <property type="entry name" value="F-box_dom"/>
</dbReference>
<dbReference type="STRING" id="7574.A0A1S3I3E1"/>
<dbReference type="GO" id="GO:0031146">
    <property type="term" value="P:SCF-dependent proteasomal ubiquitin-dependent protein catabolic process"/>
    <property type="evidence" value="ECO:0007669"/>
    <property type="project" value="InterPro"/>
</dbReference>
<name>A0A1S3I3E1_LINAN</name>
<reference evidence="5" key="1">
    <citation type="submission" date="2025-08" db="UniProtKB">
        <authorList>
            <consortium name="RefSeq"/>
        </authorList>
    </citation>
    <scope>IDENTIFICATION</scope>
    <source>
        <tissue evidence="5">Gonads</tissue>
    </source>
</reference>
<evidence type="ECO:0000259" key="3">
    <source>
        <dbReference type="PROSITE" id="PS50181"/>
    </source>
</evidence>
<protein>
    <submittedName>
        <fullName evidence="5">F-box only protein 4</fullName>
    </submittedName>
</protein>
<dbReference type="GO" id="GO:0019005">
    <property type="term" value="C:SCF ubiquitin ligase complex"/>
    <property type="evidence" value="ECO:0007669"/>
    <property type="project" value="TreeGrafter"/>
</dbReference>
<dbReference type="GO" id="GO:0003924">
    <property type="term" value="F:GTPase activity"/>
    <property type="evidence" value="ECO:0007669"/>
    <property type="project" value="InterPro"/>
</dbReference>
<evidence type="ECO:0000256" key="1">
    <source>
        <dbReference type="ARBA" id="ARBA00022741"/>
    </source>
</evidence>
<keyword evidence="4" id="KW-1185">Reference proteome</keyword>
<dbReference type="InterPro" id="IPR036047">
    <property type="entry name" value="F-box-like_dom_sf"/>
</dbReference>
<dbReference type="GO" id="GO:0000209">
    <property type="term" value="P:protein polyubiquitination"/>
    <property type="evidence" value="ECO:0007669"/>
    <property type="project" value="TreeGrafter"/>
</dbReference>
<dbReference type="GO" id="GO:0005525">
    <property type="term" value="F:GTP binding"/>
    <property type="evidence" value="ECO:0007669"/>
    <property type="project" value="UniProtKB-KW"/>
</dbReference>
<dbReference type="KEGG" id="lak:106160642"/>
<accession>A0A1S3I3E1</accession>
<keyword evidence="2" id="KW-0342">GTP-binding</keyword>
<dbReference type="InterPro" id="IPR027417">
    <property type="entry name" value="P-loop_NTPase"/>
</dbReference>
<dbReference type="Gene3D" id="1.20.1280.50">
    <property type="match status" value="1"/>
</dbReference>
<dbReference type="GeneID" id="106160642"/>
<dbReference type="SUPFAM" id="SSF81383">
    <property type="entry name" value="F-box domain"/>
    <property type="match status" value="1"/>
</dbReference>
<evidence type="ECO:0000313" key="4">
    <source>
        <dbReference type="Proteomes" id="UP000085678"/>
    </source>
</evidence>
<organism evidence="4 5">
    <name type="scientific">Lingula anatina</name>
    <name type="common">Brachiopod</name>
    <name type="synonym">Lingula unguis</name>
    <dbReference type="NCBI Taxonomy" id="7574"/>
    <lineage>
        <taxon>Eukaryota</taxon>
        <taxon>Metazoa</taxon>
        <taxon>Spiralia</taxon>
        <taxon>Lophotrochozoa</taxon>
        <taxon>Brachiopoda</taxon>
        <taxon>Linguliformea</taxon>
        <taxon>Lingulata</taxon>
        <taxon>Lingulida</taxon>
        <taxon>Linguloidea</taxon>
        <taxon>Lingulidae</taxon>
        <taxon>Lingula</taxon>
    </lineage>
</organism>
<dbReference type="RefSeq" id="XP_013392753.1">
    <property type="nucleotide sequence ID" value="XM_013537299.2"/>
</dbReference>
<dbReference type="Proteomes" id="UP000085678">
    <property type="component" value="Unplaced"/>
</dbReference>
<dbReference type="InterPro" id="IPR006689">
    <property type="entry name" value="Small_GTPase_ARF/SAR"/>
</dbReference>